<proteinExistence type="predicted"/>
<evidence type="ECO:0000256" key="10">
    <source>
        <dbReference type="ARBA" id="ARBA00022908"/>
    </source>
</evidence>
<dbReference type="Pfam" id="PF17921">
    <property type="entry name" value="Integrase_H2C2"/>
    <property type="match status" value="1"/>
</dbReference>
<keyword evidence="20" id="KW-1185">Reference proteome</keyword>
<evidence type="ECO:0000256" key="2">
    <source>
        <dbReference type="ARBA" id="ARBA00022679"/>
    </source>
</evidence>
<feature type="region of interest" description="Disordered" evidence="17">
    <location>
        <begin position="305"/>
        <end position="327"/>
    </location>
</feature>
<keyword evidence="1" id="KW-0645">Protease</keyword>
<evidence type="ECO:0000313" key="20">
    <source>
        <dbReference type="Proteomes" id="UP001151760"/>
    </source>
</evidence>
<keyword evidence="2" id="KW-0808">Transferase</keyword>
<dbReference type="Proteomes" id="UP001151760">
    <property type="component" value="Unassembled WGS sequence"/>
</dbReference>
<evidence type="ECO:0000256" key="3">
    <source>
        <dbReference type="ARBA" id="ARBA00022695"/>
    </source>
</evidence>
<keyword evidence="4" id="KW-0540">Nuclease</keyword>
<keyword evidence="13" id="KW-0238">DNA-binding</keyword>
<dbReference type="InterPro" id="IPR001878">
    <property type="entry name" value="Znf_CCHC"/>
</dbReference>
<reference evidence="19" key="1">
    <citation type="journal article" date="2022" name="Int. J. Mol. Sci.">
        <title>Draft Genome of Tanacetum Coccineum: Genomic Comparison of Closely Related Tanacetum-Family Plants.</title>
        <authorList>
            <person name="Yamashiro T."/>
            <person name="Shiraishi A."/>
            <person name="Nakayama K."/>
            <person name="Satake H."/>
        </authorList>
    </citation>
    <scope>NUCLEOTIDE SEQUENCE</scope>
</reference>
<feature type="region of interest" description="Disordered" evidence="17">
    <location>
        <begin position="109"/>
        <end position="131"/>
    </location>
</feature>
<feature type="domain" description="CCHC-type" evidence="18">
    <location>
        <begin position="629"/>
        <end position="644"/>
    </location>
</feature>
<dbReference type="InterPro" id="IPR012337">
    <property type="entry name" value="RNaseH-like_sf"/>
</dbReference>
<dbReference type="InterPro" id="IPR036875">
    <property type="entry name" value="Znf_CCHC_sf"/>
</dbReference>
<dbReference type="InterPro" id="IPR043128">
    <property type="entry name" value="Rev_trsase/Diguanyl_cyclase"/>
</dbReference>
<dbReference type="InterPro" id="IPR050951">
    <property type="entry name" value="Retrovirus_Pol_polyprotein"/>
</dbReference>
<dbReference type="InterPro" id="IPR056924">
    <property type="entry name" value="SH3_Tf2-1"/>
</dbReference>
<evidence type="ECO:0000256" key="17">
    <source>
        <dbReference type="SAM" id="MobiDB-lite"/>
    </source>
</evidence>
<dbReference type="Gene3D" id="3.30.70.270">
    <property type="match status" value="2"/>
</dbReference>
<dbReference type="Gene3D" id="3.30.420.10">
    <property type="entry name" value="Ribonuclease H-like superfamily/Ribonuclease H"/>
    <property type="match status" value="1"/>
</dbReference>
<keyword evidence="16" id="KW-0175">Coiled coil</keyword>
<keyword evidence="15" id="KW-0862">Zinc</keyword>
<comment type="caution">
    <text evidence="19">The sequence shown here is derived from an EMBL/GenBank/DDBJ whole genome shotgun (WGS) entry which is preliminary data.</text>
</comment>
<dbReference type="SUPFAM" id="SSF57756">
    <property type="entry name" value="Retrovirus zinc finger-like domains"/>
    <property type="match status" value="1"/>
</dbReference>
<evidence type="ECO:0000256" key="14">
    <source>
        <dbReference type="ARBA" id="ARBA00023172"/>
    </source>
</evidence>
<keyword evidence="6" id="KW-0064">Aspartyl protease</keyword>
<keyword evidence="12" id="KW-0239">DNA-directed DNA polymerase</keyword>
<evidence type="ECO:0000256" key="4">
    <source>
        <dbReference type="ARBA" id="ARBA00022722"/>
    </source>
</evidence>
<feature type="compositionally biased region" description="Polar residues" evidence="17">
    <location>
        <begin position="110"/>
        <end position="127"/>
    </location>
</feature>
<feature type="compositionally biased region" description="Acidic residues" evidence="17">
    <location>
        <begin position="317"/>
        <end position="326"/>
    </location>
</feature>
<evidence type="ECO:0000256" key="9">
    <source>
        <dbReference type="ARBA" id="ARBA00022842"/>
    </source>
</evidence>
<dbReference type="SMART" id="SM00343">
    <property type="entry name" value="ZnF_C2HC"/>
    <property type="match status" value="1"/>
</dbReference>
<dbReference type="Pfam" id="PF24626">
    <property type="entry name" value="SH3_Tf2-1"/>
    <property type="match status" value="1"/>
</dbReference>
<evidence type="ECO:0000313" key="19">
    <source>
        <dbReference type="EMBL" id="GJT64134.1"/>
    </source>
</evidence>
<keyword evidence="7" id="KW-0255">Endonuclease</keyword>
<name>A0ABQ5FLX5_9ASTR</name>
<keyword evidence="9" id="KW-0460">Magnesium</keyword>
<dbReference type="GO" id="GO:0003964">
    <property type="term" value="F:RNA-directed DNA polymerase activity"/>
    <property type="evidence" value="ECO:0007669"/>
    <property type="project" value="UniProtKB-KW"/>
</dbReference>
<evidence type="ECO:0000256" key="1">
    <source>
        <dbReference type="ARBA" id="ARBA00022670"/>
    </source>
</evidence>
<evidence type="ECO:0000256" key="12">
    <source>
        <dbReference type="ARBA" id="ARBA00022932"/>
    </source>
</evidence>
<evidence type="ECO:0000256" key="8">
    <source>
        <dbReference type="ARBA" id="ARBA00022801"/>
    </source>
</evidence>
<keyword evidence="5" id="KW-0479">Metal-binding</keyword>
<keyword evidence="14" id="KW-0233">DNA recombination</keyword>
<dbReference type="InterPro" id="IPR041373">
    <property type="entry name" value="RT_RNaseH"/>
</dbReference>
<dbReference type="SUPFAM" id="SSF56672">
    <property type="entry name" value="DNA/RNA polymerases"/>
    <property type="match status" value="1"/>
</dbReference>
<dbReference type="Gene3D" id="3.10.10.10">
    <property type="entry name" value="HIV Type 1 Reverse Transcriptase, subunit A, domain 1"/>
    <property type="match status" value="2"/>
</dbReference>
<keyword evidence="3" id="KW-0548">Nucleotidyltransferase</keyword>
<accession>A0ABQ5FLX5</accession>
<evidence type="ECO:0000256" key="5">
    <source>
        <dbReference type="ARBA" id="ARBA00022723"/>
    </source>
</evidence>
<dbReference type="PANTHER" id="PTHR37984:SF5">
    <property type="entry name" value="PROTEIN NYNRIN-LIKE"/>
    <property type="match status" value="1"/>
</dbReference>
<dbReference type="EMBL" id="BQNB010017518">
    <property type="protein sequence ID" value="GJT64134.1"/>
    <property type="molecule type" value="Genomic_DNA"/>
</dbReference>
<dbReference type="SUPFAM" id="SSF53098">
    <property type="entry name" value="Ribonuclease H-like"/>
    <property type="match status" value="1"/>
</dbReference>
<keyword evidence="10" id="KW-0229">DNA integration</keyword>
<evidence type="ECO:0000256" key="11">
    <source>
        <dbReference type="ARBA" id="ARBA00022918"/>
    </source>
</evidence>
<dbReference type="InterPro" id="IPR036397">
    <property type="entry name" value="RNaseH_sf"/>
</dbReference>
<keyword evidence="11 19" id="KW-0695">RNA-directed DNA polymerase</keyword>
<feature type="compositionally biased region" description="Basic and acidic residues" evidence="17">
    <location>
        <begin position="305"/>
        <end position="316"/>
    </location>
</feature>
<protein>
    <submittedName>
        <fullName evidence="19">Reverse transcriptase domain-containing protein</fullName>
    </submittedName>
</protein>
<evidence type="ECO:0000256" key="7">
    <source>
        <dbReference type="ARBA" id="ARBA00022759"/>
    </source>
</evidence>
<dbReference type="CDD" id="cd01647">
    <property type="entry name" value="RT_LTR"/>
    <property type="match status" value="1"/>
</dbReference>
<dbReference type="PANTHER" id="PTHR37984">
    <property type="entry name" value="PROTEIN CBG26694"/>
    <property type="match status" value="1"/>
</dbReference>
<reference evidence="19" key="2">
    <citation type="submission" date="2022-01" db="EMBL/GenBank/DDBJ databases">
        <authorList>
            <person name="Yamashiro T."/>
            <person name="Shiraishi A."/>
            <person name="Satake H."/>
            <person name="Nakayama K."/>
        </authorList>
    </citation>
    <scope>NUCLEOTIDE SEQUENCE</scope>
</reference>
<evidence type="ECO:0000259" key="18">
    <source>
        <dbReference type="PROSITE" id="PS50158"/>
    </source>
</evidence>
<gene>
    <name evidence="19" type="ORF">Tco_1015614</name>
</gene>
<evidence type="ECO:0000256" key="16">
    <source>
        <dbReference type="SAM" id="Coils"/>
    </source>
</evidence>
<dbReference type="InterPro" id="IPR043502">
    <property type="entry name" value="DNA/RNA_pol_sf"/>
</dbReference>
<dbReference type="Pfam" id="PF08284">
    <property type="entry name" value="RVP_2"/>
    <property type="match status" value="1"/>
</dbReference>
<sequence>MPHDSPLPGGYTPRSVEGSMSLKELIDLCTKLLDKVTSLENNLKQTKQLYGKAITKLVKKVKLLEDKLKSTKERRKAKIEISDDEEELAIEDTFNQRRMKETEFEDLVFTESTPTKATQGEEQSQDSSDAHLGVLSAAKILADASRERDIHDKDQVSTDEQIAKKLHDEEKERAAAREEQEMIDFEKALKLQRQLDEREATNDIDWNVVAEQVQERESDTVKTYQTLKKKPVSVAQAMKNMMTYLKNMAGYKMHYFKGMSYNEIRPIFEVEYNKLQTLFKKDTKVKKTKTKRVAEETLLQESFKKLREDEASRSEPEQEQQTEESQELSKEELQKLLVIVPIEEIYVEALQVRVRDHIEAYQTFADMLKKLDREDLKKLYENDMLWKLQRYMHDPLIWKLYDTCGVHHVSSSRGHDIFMLMEKEYPLTRGLMEIMLVNKLQVKEDILSPTRADLLPHCKRIRGPDATSDQEYSAEGSYETYIEPDIDSNVQDDIDAYITTADALAAKEADVGVKVGIEREDKDEEEVESSGRGTTEIGVDRFSEPVVADDVHEPYSEDGSRKLVQVGLDVVVQELYDHMVEIPVCRITYIESVQAGQGYEMFVAYEQRAVMSDRIRVLERDNIRTAVTCYECGKKGHYNSECRKFKDQNRRDRNGNNDARGRAYILEEEERLTLMPTSFVSINFCALLDVVPSTLDVSYAVELANGRIAKMDIILRSCTLGLLGHPFNIDLMPVELGSFDVIIDMDWLKVEDKSEEKRLEDVPTVQDFSEVFPEYLHGLPPTRQVEFQIDLVPGAAPVARSPYRFAHSEMKELSTQLKELSDKGFVRPSSSPWGAPNQYPLLRIDDLFDQLQGSSVYSKIDLRSGYHQLRVCEEDIPRMAFRTRYGHYDFQVMPFGLTNALASKEDHEKHLKLILELLKKEEFEGIHVDPAKIESIKDWASLKTPTKIHQFLGLVGYYRRFIKGFSKIAKPVMKLTQKSIKFDWGEKEEAAFQTLKKRLGAILMQMDKVIAYASRQLKIHKKNYTTHDLELGVVVFALKMWRHYLYGIKCTVFTDHKSMYILDQKELSIRQRRWLELLSDYDCEIRYHLGKANVVADALSRKERIKPLRVRALAMTIGLNLPVQILNAQVEARKEENYRTEDLCDMIKKLELRADGMLCLNNRNKMYQDLKKLYWWHNMKAEIATYVSKCLTYAKVKAEYQKPSGLLVQPEIPQWKWENITMDFVTKLPKTTIGQDTIWVIVNRLTKSAYFLPIKEANSMEKLTRQYLREISLQKALGTQMDMRITFHPQTDGQSKRTIQTLEDMLRACVIDFGKSWDRHLPLVEFSYNNNYHTSIKAAPFEALYGLGDKVMLKVSPWKGVIRFGKRGKLNPRYIGTFKILAKIISLDEIQINNKLYFIEKLVKIMEREVKCLEKSHILIVKVR</sequence>
<dbReference type="InterPro" id="IPR041588">
    <property type="entry name" value="Integrase_H2C2"/>
</dbReference>
<dbReference type="Pfam" id="PF17917">
    <property type="entry name" value="RT_RNaseH"/>
    <property type="match status" value="1"/>
</dbReference>
<keyword evidence="8" id="KW-0378">Hydrolase</keyword>
<evidence type="ECO:0000256" key="13">
    <source>
        <dbReference type="ARBA" id="ARBA00023125"/>
    </source>
</evidence>
<dbReference type="CDD" id="cd00303">
    <property type="entry name" value="retropepsin_like"/>
    <property type="match status" value="1"/>
</dbReference>
<dbReference type="PROSITE" id="PS50158">
    <property type="entry name" value="ZF_CCHC"/>
    <property type="match status" value="1"/>
</dbReference>
<evidence type="ECO:0000256" key="6">
    <source>
        <dbReference type="ARBA" id="ARBA00022750"/>
    </source>
</evidence>
<feature type="coiled-coil region" evidence="16">
    <location>
        <begin position="22"/>
        <end position="74"/>
    </location>
</feature>
<dbReference type="CDD" id="cd09274">
    <property type="entry name" value="RNase_HI_RT_Ty3"/>
    <property type="match status" value="1"/>
</dbReference>
<organism evidence="19 20">
    <name type="scientific">Tanacetum coccineum</name>
    <dbReference type="NCBI Taxonomy" id="301880"/>
    <lineage>
        <taxon>Eukaryota</taxon>
        <taxon>Viridiplantae</taxon>
        <taxon>Streptophyta</taxon>
        <taxon>Embryophyta</taxon>
        <taxon>Tracheophyta</taxon>
        <taxon>Spermatophyta</taxon>
        <taxon>Magnoliopsida</taxon>
        <taxon>eudicotyledons</taxon>
        <taxon>Gunneridae</taxon>
        <taxon>Pentapetalae</taxon>
        <taxon>asterids</taxon>
        <taxon>campanulids</taxon>
        <taxon>Asterales</taxon>
        <taxon>Asteraceae</taxon>
        <taxon>Asteroideae</taxon>
        <taxon>Anthemideae</taxon>
        <taxon>Anthemidinae</taxon>
        <taxon>Tanacetum</taxon>
    </lineage>
</organism>
<dbReference type="Gene3D" id="1.10.340.70">
    <property type="match status" value="1"/>
</dbReference>
<evidence type="ECO:0000256" key="15">
    <source>
        <dbReference type="PROSITE-ProRule" id="PRU00047"/>
    </source>
</evidence>
<keyword evidence="15" id="KW-0863">Zinc-finger</keyword>